<evidence type="ECO:0000313" key="2">
    <source>
        <dbReference type="Proteomes" id="UP000273158"/>
    </source>
</evidence>
<dbReference type="InterPro" id="IPR011335">
    <property type="entry name" value="Restrct_endonuc-II-like"/>
</dbReference>
<dbReference type="Proteomes" id="UP000273158">
    <property type="component" value="Unassembled WGS sequence"/>
</dbReference>
<sequence length="323" mass="35042">MPRSPAPLPDELGSAFAVGDAAAAGVSRARLRARDLEKPFRGVRAIATLAGEADGIRDLDAEEHLRRARAYATRMPPTWFFSHRTAALFWGAALPATADDRIDVGVRPPERLPRGRGVRGHEIAPHLGSVRVLGGLRVASPASAWAQLGGELDVRDLVAVGACFVTPSRGPDGHRVEGTATAQLSELHAAADAGPRTGVARLREALRYIRPGLRSRPEAHLYVALVEAGLPEPALDVEVFDARGVRICITEIAFPRHRVLIEYEGDYHRLSRRAWQRDVRRHEDAREAGWTVVHLTAADLYPSPARAVARVRAALAASARPHP</sequence>
<gene>
    <name evidence="1" type="ORF">C7474_1852</name>
</gene>
<dbReference type="AlphaFoldDB" id="A0A498CBW1"/>
<keyword evidence="2" id="KW-1185">Reference proteome</keyword>
<dbReference type="SUPFAM" id="SSF52980">
    <property type="entry name" value="Restriction endonuclease-like"/>
    <property type="match status" value="1"/>
</dbReference>
<proteinExistence type="predicted"/>
<organism evidence="1 2">
    <name type="scientific">Microbacterium telephonicum</name>
    <dbReference type="NCBI Taxonomy" id="1714841"/>
    <lineage>
        <taxon>Bacteria</taxon>
        <taxon>Bacillati</taxon>
        <taxon>Actinomycetota</taxon>
        <taxon>Actinomycetes</taxon>
        <taxon>Micrococcales</taxon>
        <taxon>Microbacteriaceae</taxon>
        <taxon>Microbacterium</taxon>
    </lineage>
</organism>
<protein>
    <recommendedName>
        <fullName evidence="3">DUF559 domain-containing protein</fullName>
    </recommendedName>
</protein>
<reference evidence="1 2" key="1">
    <citation type="journal article" date="2015" name="Stand. Genomic Sci.">
        <title>Genomic Encyclopedia of Bacterial and Archaeal Type Strains, Phase III: the genomes of soil and plant-associated and newly described type strains.</title>
        <authorList>
            <person name="Whitman W.B."/>
            <person name="Woyke T."/>
            <person name="Klenk H.P."/>
            <person name="Zhou Y."/>
            <person name="Lilburn T.G."/>
            <person name="Beck B.J."/>
            <person name="De Vos P."/>
            <person name="Vandamme P."/>
            <person name="Eisen J.A."/>
            <person name="Garrity G."/>
            <person name="Hugenholtz P."/>
            <person name="Kyrpides N.C."/>
        </authorList>
    </citation>
    <scope>NUCLEOTIDE SEQUENCE [LARGE SCALE GENOMIC DNA]</scope>
    <source>
        <strain evidence="1 2">S2T63</strain>
    </source>
</reference>
<dbReference type="RefSeq" id="WP_121059133.1">
    <property type="nucleotide sequence ID" value="NZ_RCDB01000002.1"/>
</dbReference>
<evidence type="ECO:0000313" key="1">
    <source>
        <dbReference type="EMBL" id="RLK49691.1"/>
    </source>
</evidence>
<dbReference type="Gene3D" id="3.40.960.10">
    <property type="entry name" value="VSR Endonuclease"/>
    <property type="match status" value="1"/>
</dbReference>
<name>A0A498CBW1_9MICO</name>
<dbReference type="OrthoDB" id="3173471at2"/>
<evidence type="ECO:0008006" key="3">
    <source>
        <dbReference type="Google" id="ProtNLM"/>
    </source>
</evidence>
<accession>A0A498CBW1</accession>
<dbReference type="EMBL" id="RCDB01000002">
    <property type="protein sequence ID" value="RLK49691.1"/>
    <property type="molecule type" value="Genomic_DNA"/>
</dbReference>
<comment type="caution">
    <text evidence="1">The sequence shown here is derived from an EMBL/GenBank/DDBJ whole genome shotgun (WGS) entry which is preliminary data.</text>
</comment>